<dbReference type="AlphaFoldDB" id="A0A4Z2IFN3"/>
<organism evidence="1 2">
    <name type="scientific">Liparis tanakae</name>
    <name type="common">Tanaka's snailfish</name>
    <dbReference type="NCBI Taxonomy" id="230148"/>
    <lineage>
        <taxon>Eukaryota</taxon>
        <taxon>Metazoa</taxon>
        <taxon>Chordata</taxon>
        <taxon>Craniata</taxon>
        <taxon>Vertebrata</taxon>
        <taxon>Euteleostomi</taxon>
        <taxon>Actinopterygii</taxon>
        <taxon>Neopterygii</taxon>
        <taxon>Teleostei</taxon>
        <taxon>Neoteleostei</taxon>
        <taxon>Acanthomorphata</taxon>
        <taxon>Eupercaria</taxon>
        <taxon>Perciformes</taxon>
        <taxon>Cottioidei</taxon>
        <taxon>Cottales</taxon>
        <taxon>Liparidae</taxon>
        <taxon>Liparis</taxon>
    </lineage>
</organism>
<protein>
    <submittedName>
        <fullName evidence="1">Uncharacterized protein</fullName>
    </submittedName>
</protein>
<dbReference type="EMBL" id="SRLO01000090">
    <property type="protein sequence ID" value="TNN76776.1"/>
    <property type="molecule type" value="Genomic_DNA"/>
</dbReference>
<dbReference type="Proteomes" id="UP000314294">
    <property type="component" value="Unassembled WGS sequence"/>
</dbReference>
<sequence>MKAFRHLLLRWCFQGNPSPGIPGKVNSISPRGLALHNNTVDDRPLGEEESRRRGRGMGFLLAAAVSQLQA</sequence>
<accession>A0A4Z2IFN3</accession>
<evidence type="ECO:0000313" key="2">
    <source>
        <dbReference type="Proteomes" id="UP000314294"/>
    </source>
</evidence>
<keyword evidence="2" id="KW-1185">Reference proteome</keyword>
<name>A0A4Z2IFN3_9TELE</name>
<gene>
    <name evidence="1" type="ORF">EYF80_013025</name>
</gene>
<evidence type="ECO:0000313" key="1">
    <source>
        <dbReference type="EMBL" id="TNN76776.1"/>
    </source>
</evidence>
<comment type="caution">
    <text evidence="1">The sequence shown here is derived from an EMBL/GenBank/DDBJ whole genome shotgun (WGS) entry which is preliminary data.</text>
</comment>
<proteinExistence type="predicted"/>
<reference evidence="1 2" key="1">
    <citation type="submission" date="2019-03" db="EMBL/GenBank/DDBJ databases">
        <title>First draft genome of Liparis tanakae, snailfish: a comprehensive survey of snailfish specific genes.</title>
        <authorList>
            <person name="Kim W."/>
            <person name="Song I."/>
            <person name="Jeong J.-H."/>
            <person name="Kim D."/>
            <person name="Kim S."/>
            <person name="Ryu S."/>
            <person name="Song J.Y."/>
            <person name="Lee S.K."/>
        </authorList>
    </citation>
    <scope>NUCLEOTIDE SEQUENCE [LARGE SCALE GENOMIC DNA]</scope>
    <source>
        <tissue evidence="1">Muscle</tissue>
    </source>
</reference>